<dbReference type="Pfam" id="PF13927">
    <property type="entry name" value="Ig_3"/>
    <property type="match status" value="1"/>
</dbReference>
<name>A0A8T2NRW9_9TELE</name>
<dbReference type="AlphaFoldDB" id="A0A8T2NRW9"/>
<dbReference type="Proteomes" id="UP000824540">
    <property type="component" value="Unassembled WGS sequence"/>
</dbReference>
<reference evidence="3" key="1">
    <citation type="thesis" date="2021" institute="BYU ScholarsArchive" country="Provo, UT, USA">
        <title>Applications of and Algorithms for Genome Assembly and Genomic Analyses with an Emphasis on Marine Teleosts.</title>
        <authorList>
            <person name="Pickett B.D."/>
        </authorList>
    </citation>
    <scope>NUCLEOTIDE SEQUENCE</scope>
    <source>
        <strain evidence="3">HI-2016</strain>
    </source>
</reference>
<dbReference type="PANTHER" id="PTHR13771">
    <property type="entry name" value="INTERCELLULAR ADHESION MOLECULE"/>
    <property type="match status" value="1"/>
</dbReference>
<keyword evidence="4" id="KW-1185">Reference proteome</keyword>
<dbReference type="InterPro" id="IPR047012">
    <property type="entry name" value="ICAM_VCAM"/>
</dbReference>
<organism evidence="3 4">
    <name type="scientific">Albula glossodonta</name>
    <name type="common">roundjaw bonefish</name>
    <dbReference type="NCBI Taxonomy" id="121402"/>
    <lineage>
        <taxon>Eukaryota</taxon>
        <taxon>Metazoa</taxon>
        <taxon>Chordata</taxon>
        <taxon>Craniata</taxon>
        <taxon>Vertebrata</taxon>
        <taxon>Euteleostomi</taxon>
        <taxon>Actinopterygii</taxon>
        <taxon>Neopterygii</taxon>
        <taxon>Teleostei</taxon>
        <taxon>Albuliformes</taxon>
        <taxon>Albulidae</taxon>
        <taxon>Albula</taxon>
    </lineage>
</organism>
<dbReference type="InterPro" id="IPR007110">
    <property type="entry name" value="Ig-like_dom"/>
</dbReference>
<dbReference type="Gene3D" id="2.60.40.10">
    <property type="entry name" value="Immunoglobulins"/>
    <property type="match status" value="3"/>
</dbReference>
<keyword evidence="1" id="KW-0732">Signal</keyword>
<evidence type="ECO:0000259" key="2">
    <source>
        <dbReference type="PROSITE" id="PS50835"/>
    </source>
</evidence>
<comment type="caution">
    <text evidence="3">The sequence shown here is derived from an EMBL/GenBank/DDBJ whole genome shotgun (WGS) entry which is preliminary data.</text>
</comment>
<dbReference type="SMART" id="SM00409">
    <property type="entry name" value="IG"/>
    <property type="match status" value="2"/>
</dbReference>
<sequence>MEIEHLKLAVFLSALCAGEGCSLELHPARVVVGFGDSVLVSCVASRPVRVLGWEAAIGSTYTQRNLTVQWGVDSLKDWIEEPICYGVFFTAPRQCEEKLNLILYKIPDSVSISAVNHTGPMLEGEQYQLQCEVQNIAPVQYLTLRWYRGQIEVYNHTFSDLTPDLPVQVSSTLLITPNHTDDGAQYSCVAELELGPEGPQPSPEVKSEPLNITVHYPPIFTSSNDKTLEVTEGEGVPLDCCAQGNPPPEYSWATPQNQDQTTNCTLTTSTSLSPGTHIYTCTASNYLGTQTKKFTVEVIPKGNDGLTLQNSDNCNVPFSDLKQTTRLCPELLCFRCDLTQRALMHLPKDLHHA</sequence>
<proteinExistence type="predicted"/>
<feature type="domain" description="Ig-like" evidence="2">
    <location>
        <begin position="107"/>
        <end position="206"/>
    </location>
</feature>
<dbReference type="InterPro" id="IPR036179">
    <property type="entry name" value="Ig-like_dom_sf"/>
</dbReference>
<evidence type="ECO:0000313" key="4">
    <source>
        <dbReference type="Proteomes" id="UP000824540"/>
    </source>
</evidence>
<dbReference type="GO" id="GO:0005178">
    <property type="term" value="F:integrin binding"/>
    <property type="evidence" value="ECO:0007669"/>
    <property type="project" value="InterPro"/>
</dbReference>
<dbReference type="OrthoDB" id="5843397at2759"/>
<dbReference type="SUPFAM" id="SSF48726">
    <property type="entry name" value="Immunoglobulin"/>
    <property type="match status" value="3"/>
</dbReference>
<dbReference type="InterPro" id="IPR003599">
    <property type="entry name" value="Ig_sub"/>
</dbReference>
<evidence type="ECO:0000256" key="1">
    <source>
        <dbReference type="SAM" id="SignalP"/>
    </source>
</evidence>
<feature type="domain" description="Ig-like" evidence="2">
    <location>
        <begin position="217"/>
        <end position="297"/>
    </location>
</feature>
<dbReference type="InterPro" id="IPR013783">
    <property type="entry name" value="Ig-like_fold"/>
</dbReference>
<dbReference type="PANTHER" id="PTHR13771:SF9">
    <property type="entry name" value="INTERCELLULAR ADHESION MOLECULE 5"/>
    <property type="match status" value="1"/>
</dbReference>
<dbReference type="GO" id="GO:0007155">
    <property type="term" value="P:cell adhesion"/>
    <property type="evidence" value="ECO:0007669"/>
    <property type="project" value="InterPro"/>
</dbReference>
<feature type="chain" id="PRO_5035904981" description="Ig-like domain-containing protein" evidence="1">
    <location>
        <begin position="23"/>
        <end position="353"/>
    </location>
</feature>
<protein>
    <recommendedName>
        <fullName evidence="2">Ig-like domain-containing protein</fullName>
    </recommendedName>
</protein>
<dbReference type="PROSITE" id="PS50835">
    <property type="entry name" value="IG_LIKE"/>
    <property type="match status" value="2"/>
</dbReference>
<feature type="signal peptide" evidence="1">
    <location>
        <begin position="1"/>
        <end position="22"/>
    </location>
</feature>
<evidence type="ECO:0000313" key="3">
    <source>
        <dbReference type="EMBL" id="KAG9343673.1"/>
    </source>
</evidence>
<dbReference type="EMBL" id="JAFBMS010000022">
    <property type="protein sequence ID" value="KAG9343673.1"/>
    <property type="molecule type" value="Genomic_DNA"/>
</dbReference>
<gene>
    <name evidence="3" type="ORF">JZ751_013051</name>
</gene>
<accession>A0A8T2NRW9</accession>